<organism evidence="2 3">
    <name type="scientific">Multifurca ochricompacta</name>
    <dbReference type="NCBI Taxonomy" id="376703"/>
    <lineage>
        <taxon>Eukaryota</taxon>
        <taxon>Fungi</taxon>
        <taxon>Dikarya</taxon>
        <taxon>Basidiomycota</taxon>
        <taxon>Agaricomycotina</taxon>
        <taxon>Agaricomycetes</taxon>
        <taxon>Russulales</taxon>
        <taxon>Russulaceae</taxon>
        <taxon>Multifurca</taxon>
    </lineage>
</organism>
<sequence>MFTSRPVPLIASHPLHTRTPGRALQKAKGILQENAPHGPRTVKTHKVHLQSPLGGGSPKSRKLSKQLLSSKGPSTVVARPLGDKTPFANRQRRIIDDSSPGATSGNIIKRDANFGPLTSGHTLLPSSARKTVRGRHSSAPMFETPVTNGNHWDIVEGDDVVMTVPETQGEETQLDDYDEIEYMPPTAIDPPYTPHFDVPDYKLLGAQLFDVMHSLPRDDATDRFYAAEKENIDDKGLLEASGFTTSPSQWNFFELQEDDDPSPFTELRSSGTTSKRSANVPTTTQPRAMKGMPGAALPIRELRPLKQSVQSVPPVPSKRRQESRLVPTLATHSVRKASNQTPPARPATAAGRVFPMSRIAPALVTSRIPARPATSASMRPATTAMRTIKKATKVQASTTPLAANSEFVLKLGSVDVVDEDFMFNV</sequence>
<accession>A0AAD4M581</accession>
<protein>
    <submittedName>
        <fullName evidence="2">Uncharacterized protein</fullName>
    </submittedName>
</protein>
<feature type="region of interest" description="Disordered" evidence="1">
    <location>
        <begin position="95"/>
        <end position="132"/>
    </location>
</feature>
<feature type="region of interest" description="Disordered" evidence="1">
    <location>
        <begin position="34"/>
        <end position="82"/>
    </location>
</feature>
<feature type="compositionally biased region" description="Polar residues" evidence="1">
    <location>
        <begin position="119"/>
        <end position="129"/>
    </location>
</feature>
<name>A0AAD4M581_9AGAM</name>
<feature type="compositionally biased region" description="Polar residues" evidence="1">
    <location>
        <begin position="267"/>
        <end position="286"/>
    </location>
</feature>
<dbReference type="Proteomes" id="UP001203297">
    <property type="component" value="Unassembled WGS sequence"/>
</dbReference>
<reference evidence="2" key="1">
    <citation type="journal article" date="2022" name="New Phytol.">
        <title>Evolutionary transition to the ectomycorrhizal habit in the genomes of a hyperdiverse lineage of mushroom-forming fungi.</title>
        <authorList>
            <person name="Looney B."/>
            <person name="Miyauchi S."/>
            <person name="Morin E."/>
            <person name="Drula E."/>
            <person name="Courty P.E."/>
            <person name="Kohler A."/>
            <person name="Kuo A."/>
            <person name="LaButti K."/>
            <person name="Pangilinan J."/>
            <person name="Lipzen A."/>
            <person name="Riley R."/>
            <person name="Andreopoulos W."/>
            <person name="He G."/>
            <person name="Johnson J."/>
            <person name="Nolan M."/>
            <person name="Tritt A."/>
            <person name="Barry K.W."/>
            <person name="Grigoriev I.V."/>
            <person name="Nagy L.G."/>
            <person name="Hibbett D."/>
            <person name="Henrissat B."/>
            <person name="Matheny P.B."/>
            <person name="Labbe J."/>
            <person name="Martin F.M."/>
        </authorList>
    </citation>
    <scope>NUCLEOTIDE SEQUENCE</scope>
    <source>
        <strain evidence="2">BPL690</strain>
    </source>
</reference>
<evidence type="ECO:0000313" key="3">
    <source>
        <dbReference type="Proteomes" id="UP001203297"/>
    </source>
</evidence>
<feature type="region of interest" description="Disordered" evidence="1">
    <location>
        <begin position="1"/>
        <end position="20"/>
    </location>
</feature>
<dbReference type="AlphaFoldDB" id="A0AAD4M581"/>
<keyword evidence="3" id="KW-1185">Reference proteome</keyword>
<comment type="caution">
    <text evidence="2">The sequence shown here is derived from an EMBL/GenBank/DDBJ whole genome shotgun (WGS) entry which is preliminary data.</text>
</comment>
<dbReference type="EMBL" id="WTXG01000016">
    <property type="protein sequence ID" value="KAI0301019.1"/>
    <property type="molecule type" value="Genomic_DNA"/>
</dbReference>
<evidence type="ECO:0000313" key="2">
    <source>
        <dbReference type="EMBL" id="KAI0301019.1"/>
    </source>
</evidence>
<proteinExistence type="predicted"/>
<evidence type="ECO:0000256" key="1">
    <source>
        <dbReference type="SAM" id="MobiDB-lite"/>
    </source>
</evidence>
<gene>
    <name evidence="2" type="ORF">B0F90DRAFT_373954</name>
</gene>
<feature type="compositionally biased region" description="Low complexity" evidence="1">
    <location>
        <begin position="65"/>
        <end position="74"/>
    </location>
</feature>
<feature type="region of interest" description="Disordered" evidence="1">
    <location>
        <begin position="255"/>
        <end position="291"/>
    </location>
</feature>